<feature type="region of interest" description="Disordered" evidence="1">
    <location>
        <begin position="169"/>
        <end position="217"/>
    </location>
</feature>
<dbReference type="Gene3D" id="3.30.559.10">
    <property type="entry name" value="Chloramphenicol acetyltransferase-like domain"/>
    <property type="match status" value="1"/>
</dbReference>
<gene>
    <name evidence="2" type="ORF">M1O15_13300</name>
</gene>
<keyword evidence="3" id="KW-1185">Reference proteome</keyword>
<name>A0ABT0IAK5_9ACTN</name>
<evidence type="ECO:0000256" key="1">
    <source>
        <dbReference type="SAM" id="MobiDB-lite"/>
    </source>
</evidence>
<dbReference type="Proteomes" id="UP001522868">
    <property type="component" value="Unassembled WGS sequence"/>
</dbReference>
<dbReference type="Gene3D" id="3.30.559.30">
    <property type="entry name" value="Nonribosomal peptide synthetase, condensation domain"/>
    <property type="match status" value="1"/>
</dbReference>
<evidence type="ECO:0000313" key="2">
    <source>
        <dbReference type="EMBL" id="MCK8678356.1"/>
    </source>
</evidence>
<dbReference type="SUPFAM" id="SSF52777">
    <property type="entry name" value="CoA-dependent acyltransferases"/>
    <property type="match status" value="1"/>
</dbReference>
<reference evidence="2 3" key="1">
    <citation type="submission" date="2022-04" db="EMBL/GenBank/DDBJ databases">
        <title>Streptomyces sp. nov. LCR6-01 isolated from Lichen of Dirinaria sp.</title>
        <authorList>
            <person name="Kanchanasin P."/>
            <person name="Tanasupawat S."/>
            <person name="Phongsopitanun W."/>
        </authorList>
    </citation>
    <scope>NUCLEOTIDE SEQUENCE [LARGE SCALE GENOMIC DNA]</scope>
    <source>
        <strain evidence="2 3">LCR6-01</strain>
    </source>
</reference>
<dbReference type="EMBL" id="JALPTH010000011">
    <property type="protein sequence ID" value="MCK8678356.1"/>
    <property type="molecule type" value="Genomic_DNA"/>
</dbReference>
<feature type="compositionally biased region" description="Low complexity" evidence="1">
    <location>
        <begin position="192"/>
        <end position="210"/>
    </location>
</feature>
<organism evidence="2 3">
    <name type="scientific">Streptomyces lichenis</name>
    <dbReference type="NCBI Taxonomy" id="2306967"/>
    <lineage>
        <taxon>Bacteria</taxon>
        <taxon>Bacillati</taxon>
        <taxon>Actinomycetota</taxon>
        <taxon>Actinomycetes</taxon>
        <taxon>Kitasatosporales</taxon>
        <taxon>Streptomycetaceae</taxon>
        <taxon>Streptomyces</taxon>
    </lineage>
</organism>
<sequence>MTATHQQHSARPGGPPRRLPFPVVDEIARHCADPDEPDTVHIEIHLPGRPDPERLRAAVATALTRHPRALVRQRAPRPLALRYAWELTGAPDTEVVAFPPRAAGALAAARVRALAEPPPLTASPPLRLDVVEEPERPGCVLLFTLHHAAMDGPACLRIAATAAEVYAGGAPPAAEPPPRSAPAGGGTGGLPAGARPPRTPGRPARVAAGHPGPPAPGNGMLVCELPVPRRAPGSGHTVNDQLLVATALTVADWNRRQGQAQDRPVRITMPVDDRPRGPGMPIGNGTRLVEVAYSAAETAPGTDPAVLLARTAERTRLLKTLPRRPLGLGAALLTAPVAPVAVRARATRALRRLAAPWTSTTLLSNIGRVPYPLDFGDAGRAERVWFSAPARMPRGLTFTTASTGGRLHLVLRWSRALLGAEDAEVLRELFTRHLAATGAPAQGETP</sequence>
<accession>A0ABT0IAK5</accession>
<evidence type="ECO:0000313" key="3">
    <source>
        <dbReference type="Proteomes" id="UP001522868"/>
    </source>
</evidence>
<protein>
    <submittedName>
        <fullName evidence="2">Condensation protein</fullName>
    </submittedName>
</protein>
<dbReference type="RefSeq" id="WP_248634006.1">
    <property type="nucleotide sequence ID" value="NZ_JALPTH010000011.1"/>
</dbReference>
<proteinExistence type="predicted"/>
<dbReference type="InterPro" id="IPR023213">
    <property type="entry name" value="CAT-like_dom_sf"/>
</dbReference>
<comment type="caution">
    <text evidence="2">The sequence shown here is derived from an EMBL/GenBank/DDBJ whole genome shotgun (WGS) entry which is preliminary data.</text>
</comment>